<organism evidence="2 3">
    <name type="scientific">Pleurodeles waltl</name>
    <name type="common">Iberian ribbed newt</name>
    <dbReference type="NCBI Taxonomy" id="8319"/>
    <lineage>
        <taxon>Eukaryota</taxon>
        <taxon>Metazoa</taxon>
        <taxon>Chordata</taxon>
        <taxon>Craniata</taxon>
        <taxon>Vertebrata</taxon>
        <taxon>Euteleostomi</taxon>
        <taxon>Amphibia</taxon>
        <taxon>Batrachia</taxon>
        <taxon>Caudata</taxon>
        <taxon>Salamandroidea</taxon>
        <taxon>Salamandridae</taxon>
        <taxon>Pleurodelinae</taxon>
        <taxon>Pleurodeles</taxon>
    </lineage>
</organism>
<reference evidence="2" key="1">
    <citation type="journal article" date="2022" name="bioRxiv">
        <title>Sequencing and chromosome-scale assembly of the giantPleurodeles waltlgenome.</title>
        <authorList>
            <person name="Brown T."/>
            <person name="Elewa A."/>
            <person name="Iarovenko S."/>
            <person name="Subramanian E."/>
            <person name="Araus A.J."/>
            <person name="Petzold A."/>
            <person name="Susuki M."/>
            <person name="Suzuki K.-i.T."/>
            <person name="Hayashi T."/>
            <person name="Toyoda A."/>
            <person name="Oliveira C."/>
            <person name="Osipova E."/>
            <person name="Leigh N.D."/>
            <person name="Simon A."/>
            <person name="Yun M.H."/>
        </authorList>
    </citation>
    <scope>NUCLEOTIDE SEQUENCE</scope>
    <source>
        <strain evidence="2">20211129_DDA</strain>
        <tissue evidence="2">Liver</tissue>
    </source>
</reference>
<keyword evidence="3" id="KW-1185">Reference proteome</keyword>
<evidence type="ECO:0000313" key="3">
    <source>
        <dbReference type="Proteomes" id="UP001066276"/>
    </source>
</evidence>
<evidence type="ECO:0000313" key="2">
    <source>
        <dbReference type="EMBL" id="KAJ1091655.1"/>
    </source>
</evidence>
<dbReference type="EMBL" id="JANPWB010000015">
    <property type="protein sequence ID" value="KAJ1091655.1"/>
    <property type="molecule type" value="Genomic_DNA"/>
</dbReference>
<dbReference type="AlphaFoldDB" id="A0AAV7LVN5"/>
<feature type="region of interest" description="Disordered" evidence="1">
    <location>
        <begin position="63"/>
        <end position="99"/>
    </location>
</feature>
<name>A0AAV7LVN5_PLEWA</name>
<dbReference type="Proteomes" id="UP001066276">
    <property type="component" value="Chromosome 11"/>
</dbReference>
<sequence>MDPGKVILEVQSPRQAPDYPACGWLTLQGGERQGAARSLWQSGAQGNNSSLSLRGPKMDRDRALHGAQKAKLDQFTTSGLTGGASSKAGGGLHAPQGPTGAQILSAIEAFSANIQAKIDSVPSM</sequence>
<proteinExistence type="predicted"/>
<comment type="caution">
    <text evidence="2">The sequence shown here is derived from an EMBL/GenBank/DDBJ whole genome shotgun (WGS) entry which is preliminary data.</text>
</comment>
<evidence type="ECO:0000256" key="1">
    <source>
        <dbReference type="SAM" id="MobiDB-lite"/>
    </source>
</evidence>
<gene>
    <name evidence="2" type="ORF">NDU88_004772</name>
</gene>
<protein>
    <submittedName>
        <fullName evidence="2">Uncharacterized protein</fullName>
    </submittedName>
</protein>
<accession>A0AAV7LVN5</accession>